<comment type="caution">
    <text evidence="1">The sequence shown here is derived from an EMBL/GenBank/DDBJ whole genome shotgun (WGS) entry which is preliminary data.</text>
</comment>
<protein>
    <submittedName>
        <fullName evidence="1">Uncharacterized protein</fullName>
    </submittedName>
</protein>
<sequence>MFCFAVTSHNSLAVYDNANNKSNWREQQLYGSGRLGMWRPNLNLAVANGSSVWNSYGLKFFELSNHLGNVMAVINDNRTQTGSTYEPIVVNANDYSRFFYCFHRCS</sequence>
<evidence type="ECO:0000313" key="2">
    <source>
        <dbReference type="Proteomes" id="UP000253961"/>
    </source>
</evidence>
<evidence type="ECO:0000313" key="1">
    <source>
        <dbReference type="EMBL" id="RDC58429.1"/>
    </source>
</evidence>
<gene>
    <name evidence="1" type="ORF">DU508_00020</name>
</gene>
<dbReference type="Proteomes" id="UP000253961">
    <property type="component" value="Unassembled WGS sequence"/>
</dbReference>
<accession>A0A369Q679</accession>
<keyword evidence="2" id="KW-1185">Reference proteome</keyword>
<proteinExistence type="predicted"/>
<dbReference type="AlphaFoldDB" id="A0A369Q679"/>
<dbReference type="EMBL" id="QPKV01000001">
    <property type="protein sequence ID" value="RDC58429.1"/>
    <property type="molecule type" value="Genomic_DNA"/>
</dbReference>
<name>A0A369Q679_9SPHI</name>
<reference evidence="1 2" key="1">
    <citation type="submission" date="2018-07" db="EMBL/GenBank/DDBJ databases">
        <title>Pedobacter sp. nov., isolated from soil.</title>
        <authorList>
            <person name="Zhou L.Y."/>
            <person name="Du Z.J."/>
        </authorList>
    </citation>
    <scope>NUCLEOTIDE SEQUENCE [LARGE SCALE GENOMIC DNA]</scope>
    <source>
        <strain evidence="1 2">JDX94</strain>
    </source>
</reference>
<organism evidence="1 2">
    <name type="scientific">Pedobacter chinensis</name>
    <dbReference type="NCBI Taxonomy" id="2282421"/>
    <lineage>
        <taxon>Bacteria</taxon>
        <taxon>Pseudomonadati</taxon>
        <taxon>Bacteroidota</taxon>
        <taxon>Sphingobacteriia</taxon>
        <taxon>Sphingobacteriales</taxon>
        <taxon>Sphingobacteriaceae</taxon>
        <taxon>Pedobacter</taxon>
    </lineage>
</organism>